<evidence type="ECO:0000313" key="3">
    <source>
        <dbReference type="EMBL" id="CAH2355476.1"/>
    </source>
</evidence>
<dbReference type="Pfam" id="PF01398">
    <property type="entry name" value="JAB"/>
    <property type="match status" value="1"/>
</dbReference>
<organism evidence="3 4">
    <name type="scientific">[Candida] railenensis</name>
    <dbReference type="NCBI Taxonomy" id="45579"/>
    <lineage>
        <taxon>Eukaryota</taxon>
        <taxon>Fungi</taxon>
        <taxon>Dikarya</taxon>
        <taxon>Ascomycota</taxon>
        <taxon>Saccharomycotina</taxon>
        <taxon>Pichiomycetes</taxon>
        <taxon>Debaryomycetaceae</taxon>
        <taxon>Kurtzmaniella</taxon>
    </lineage>
</organism>
<dbReference type="GO" id="GO:0008180">
    <property type="term" value="C:COP9 signalosome"/>
    <property type="evidence" value="ECO:0007669"/>
    <property type="project" value="TreeGrafter"/>
</dbReference>
<dbReference type="PANTHER" id="PTHR10540:SF8">
    <property type="entry name" value="COP9 SIGNALOSOME COMPLEX SUBUNIT 6"/>
    <property type="match status" value="1"/>
</dbReference>
<reference evidence="3" key="1">
    <citation type="submission" date="2022-03" db="EMBL/GenBank/DDBJ databases">
        <authorList>
            <person name="Legras J.-L."/>
            <person name="Devillers H."/>
            <person name="Grondin C."/>
        </authorList>
    </citation>
    <scope>NUCLEOTIDE SEQUENCE</scope>
    <source>
        <strain evidence="3">CLIB 1423</strain>
    </source>
</reference>
<evidence type="ECO:0000259" key="2">
    <source>
        <dbReference type="Pfam" id="PF01398"/>
    </source>
</evidence>
<dbReference type="Gene3D" id="3.40.140.10">
    <property type="entry name" value="Cytidine Deaminase, domain 2"/>
    <property type="match status" value="1"/>
</dbReference>
<dbReference type="GO" id="GO:0008237">
    <property type="term" value="F:metallopeptidase activity"/>
    <property type="evidence" value="ECO:0007669"/>
    <property type="project" value="InterPro"/>
</dbReference>
<dbReference type="PANTHER" id="PTHR10540">
    <property type="entry name" value="EUKARYOTIC TRANSLATION INITIATION FACTOR 3 SUBUNIT F-RELATED"/>
    <property type="match status" value="1"/>
</dbReference>
<name>A0A9P0QVM8_9ASCO</name>
<dbReference type="Proteomes" id="UP000837801">
    <property type="component" value="Unassembled WGS sequence"/>
</dbReference>
<comment type="caution">
    <text evidence="3">The sequence shown here is derived from an EMBL/GenBank/DDBJ whole genome shotgun (WGS) entry which is preliminary data.</text>
</comment>
<keyword evidence="4" id="KW-1185">Reference proteome</keyword>
<feature type="domain" description="JAB1/MPN/MOV34 metalloenzyme" evidence="2">
    <location>
        <begin position="2"/>
        <end position="85"/>
    </location>
</feature>
<evidence type="ECO:0000256" key="1">
    <source>
        <dbReference type="ARBA" id="ARBA00010893"/>
    </source>
</evidence>
<dbReference type="EMBL" id="CAKXYY010000027">
    <property type="protein sequence ID" value="CAH2355476.1"/>
    <property type="molecule type" value="Genomic_DNA"/>
</dbReference>
<dbReference type="AlphaFoldDB" id="A0A9P0QVM8"/>
<accession>A0A9P0QVM8</accession>
<proteinExistence type="inferred from homology"/>
<dbReference type="InterPro" id="IPR000555">
    <property type="entry name" value="JAMM/MPN+_dom"/>
</dbReference>
<dbReference type="OrthoDB" id="1378at2759"/>
<gene>
    <name evidence="3" type="ORF">CLIB1423_27S00452</name>
</gene>
<sequence length="320" mass="35403">MAVNLHSVLLFNLADQLSRNSSEFGILLGTKTDDNVTSIHTSFEILINRSSQNGNEVVVDLSFLQKRYEQFQIVLPNYHVVGVYQMNTLEPTYITNSILNQISAHIPNPEFVVLFYNGEKSLSAYPYNGENILNTAQKIQLNILANDEIEKISTFTIANHSQYTGSTHAGGPKEAVSTSTRLADHYKILSGSVDQLTKRVEKILKYVQENILVPSSSSSFASDESYATYSKLQNLITHLSNKVEEITSLGKTDPNLVGNNVEAQLLSSKLSLLNSQMTSLESLRATVTKQIIRAGNIAQTYPQQGPQPHILDFNYSGNSA</sequence>
<evidence type="ECO:0000313" key="4">
    <source>
        <dbReference type="Proteomes" id="UP000837801"/>
    </source>
</evidence>
<comment type="similarity">
    <text evidence="1">Belongs to the peptidase M67A family. CSN6 subfamily.</text>
</comment>
<protein>
    <recommendedName>
        <fullName evidence="2">JAB1/MPN/MOV34 metalloenzyme domain-containing protein</fullName>
    </recommendedName>
</protein>